<name>A0ABQ3ZBU8_9ACTN</name>
<dbReference type="EMBL" id="BOML01000075">
    <property type="protein sequence ID" value="GIE07301.1"/>
    <property type="molecule type" value="Genomic_DNA"/>
</dbReference>
<dbReference type="Proteomes" id="UP000637628">
    <property type="component" value="Unassembled WGS sequence"/>
</dbReference>
<gene>
    <name evidence="1" type="ORF">Adu01nite_86510</name>
</gene>
<organism evidence="1 2">
    <name type="scientific">Paractinoplanes durhamensis</name>
    <dbReference type="NCBI Taxonomy" id="113563"/>
    <lineage>
        <taxon>Bacteria</taxon>
        <taxon>Bacillati</taxon>
        <taxon>Actinomycetota</taxon>
        <taxon>Actinomycetes</taxon>
        <taxon>Micromonosporales</taxon>
        <taxon>Micromonosporaceae</taxon>
        <taxon>Paractinoplanes</taxon>
    </lineage>
</organism>
<evidence type="ECO:0000313" key="1">
    <source>
        <dbReference type="EMBL" id="GIE07301.1"/>
    </source>
</evidence>
<evidence type="ECO:0000313" key="2">
    <source>
        <dbReference type="Proteomes" id="UP000637628"/>
    </source>
</evidence>
<proteinExistence type="predicted"/>
<keyword evidence="2" id="KW-1185">Reference proteome</keyword>
<comment type="caution">
    <text evidence="1">The sequence shown here is derived from an EMBL/GenBank/DDBJ whole genome shotgun (WGS) entry which is preliminary data.</text>
</comment>
<protein>
    <submittedName>
        <fullName evidence="1">Uncharacterized protein</fullName>
    </submittedName>
</protein>
<reference evidence="1 2" key="1">
    <citation type="submission" date="2021-01" db="EMBL/GenBank/DDBJ databases">
        <title>Whole genome shotgun sequence of Actinoplanes durhamensis NBRC 14914.</title>
        <authorList>
            <person name="Komaki H."/>
            <person name="Tamura T."/>
        </authorList>
    </citation>
    <scope>NUCLEOTIDE SEQUENCE [LARGE SCALE GENOMIC DNA]</scope>
    <source>
        <strain evidence="1 2">NBRC 14914</strain>
    </source>
</reference>
<sequence length="185" mass="21031">MPCSACGGTFMVIQATAAVVGEGLVETNAWGIGYGDVQPWTDKWLDLDDARRRVEEAYALPDCEPAQLRRPILMFFRLCRELADFIEDETGLSAKAFVHSDPDLRVCDALAQVTKHRTRNNPNSMTARIATFNRTRDGQHVYIHWRQRDCEGTDDAVDLVVRCLDAWDRFIQQHSLRTPARDHLA</sequence>
<accession>A0ABQ3ZBU8</accession>